<comment type="subcellular location">
    <subcellularLocation>
        <location evidence="1">Cell membrane</location>
        <topology evidence="1">Multi-pass membrane protein</topology>
    </subcellularLocation>
</comment>
<dbReference type="SUPFAM" id="SSF118215">
    <property type="entry name" value="Proton glutamate symport protein"/>
    <property type="match status" value="1"/>
</dbReference>
<feature type="transmembrane region" description="Helical" evidence="7">
    <location>
        <begin position="363"/>
        <end position="387"/>
    </location>
</feature>
<feature type="transmembrane region" description="Helical" evidence="7">
    <location>
        <begin position="21"/>
        <end position="40"/>
    </location>
</feature>
<dbReference type="InterPro" id="IPR036458">
    <property type="entry name" value="Na:dicarbo_symporter_sf"/>
</dbReference>
<evidence type="ECO:0000256" key="5">
    <source>
        <dbReference type="ARBA" id="ARBA00022989"/>
    </source>
</evidence>
<dbReference type="PANTHER" id="PTHR42865">
    <property type="entry name" value="PROTON/GLUTAMATE-ASPARTATE SYMPORTER"/>
    <property type="match status" value="1"/>
</dbReference>
<dbReference type="Proteomes" id="UP000481327">
    <property type="component" value="Unassembled WGS sequence"/>
</dbReference>
<keyword evidence="9" id="KW-1185">Reference proteome</keyword>
<feature type="transmembrane region" description="Helical" evidence="7">
    <location>
        <begin position="159"/>
        <end position="177"/>
    </location>
</feature>
<evidence type="ECO:0000256" key="3">
    <source>
        <dbReference type="ARBA" id="ARBA00022475"/>
    </source>
</evidence>
<feature type="transmembrane region" description="Helical" evidence="7">
    <location>
        <begin position="60"/>
        <end position="80"/>
    </location>
</feature>
<evidence type="ECO:0000256" key="1">
    <source>
        <dbReference type="ARBA" id="ARBA00004651"/>
    </source>
</evidence>
<name>A0A7C9GRI6_9SPHN</name>
<sequence length="433" mass="43208">MAAPVPDKPPATRSALRQPPVRILGGLIIGLVAGALAAGSPAEAPLAATATPIGKLWLDALTMTVVPLVTALLVTGVFDAGNQGGNAIARRALGWFVGLLVAASLLGGIVTLGFLDLWPLPEAAARLIDAAGPAPVLPSGSWVESIIPTNIVRAAADTAMVPLVIFAVLFGFALTRIDRDSAEATARLFRGIAAAMLVIIGWVLWVAPLGVLALAFIVGTKLGAGAAGVLAHYVAVIVGVCLATAAMAHLLGALAGRVGIMGFARAAVPAQAIAMSTQSSLASLPAMVAAAQPLAVSAANAGIVLPLAVAMFRAASAAANMGVAIYLADLHGVAVTPATFVIGALVAAAVSLGAVGLPAQVSFFAVIAPVCVAMGVPTVLLPLLLAIETIPDIFRTLGNVTADLAVMRLAGRTTGAPMEDPLPHSGPRAEPVP</sequence>
<feature type="transmembrane region" description="Helical" evidence="7">
    <location>
        <begin position="189"/>
        <end position="218"/>
    </location>
</feature>
<accession>A0A7C9GRI6</accession>
<protein>
    <submittedName>
        <fullName evidence="8">Cation:dicarboxylase symporter family transporter</fullName>
    </submittedName>
</protein>
<dbReference type="GO" id="GO:0015293">
    <property type="term" value="F:symporter activity"/>
    <property type="evidence" value="ECO:0007669"/>
    <property type="project" value="UniProtKB-KW"/>
</dbReference>
<evidence type="ECO:0000256" key="6">
    <source>
        <dbReference type="ARBA" id="ARBA00023136"/>
    </source>
</evidence>
<gene>
    <name evidence="8" type="ORF">F3168_15170</name>
</gene>
<organism evidence="8 9">
    <name type="scientific">Sandarakinorhabdus fusca</name>
    <dbReference type="NCBI Taxonomy" id="1439888"/>
    <lineage>
        <taxon>Bacteria</taxon>
        <taxon>Pseudomonadati</taxon>
        <taxon>Pseudomonadota</taxon>
        <taxon>Alphaproteobacteria</taxon>
        <taxon>Sphingomonadales</taxon>
        <taxon>Sphingosinicellaceae</taxon>
        <taxon>Sandarakinorhabdus</taxon>
    </lineage>
</organism>
<dbReference type="OrthoDB" id="9766690at2"/>
<keyword evidence="6 7" id="KW-0472">Membrane</keyword>
<evidence type="ECO:0000256" key="4">
    <source>
        <dbReference type="ARBA" id="ARBA00022692"/>
    </source>
</evidence>
<dbReference type="AlphaFoldDB" id="A0A7C9GRI6"/>
<dbReference type="InterPro" id="IPR001991">
    <property type="entry name" value="Na-dicarboxylate_symporter"/>
</dbReference>
<keyword evidence="4 7" id="KW-0812">Transmembrane</keyword>
<evidence type="ECO:0000256" key="2">
    <source>
        <dbReference type="ARBA" id="ARBA00022448"/>
    </source>
</evidence>
<feature type="transmembrane region" description="Helical" evidence="7">
    <location>
        <begin position="92"/>
        <end position="115"/>
    </location>
</feature>
<evidence type="ECO:0000313" key="9">
    <source>
        <dbReference type="Proteomes" id="UP000481327"/>
    </source>
</evidence>
<comment type="caution">
    <text evidence="8">The sequence shown here is derived from an EMBL/GenBank/DDBJ whole genome shotgun (WGS) entry which is preliminary data.</text>
</comment>
<dbReference type="PRINTS" id="PR00173">
    <property type="entry name" value="EDTRNSPORT"/>
</dbReference>
<feature type="transmembrane region" description="Helical" evidence="7">
    <location>
        <begin position="230"/>
        <end position="254"/>
    </location>
</feature>
<dbReference type="Gene3D" id="1.10.3860.10">
    <property type="entry name" value="Sodium:dicarboxylate symporter"/>
    <property type="match status" value="1"/>
</dbReference>
<dbReference type="GO" id="GO:0005886">
    <property type="term" value="C:plasma membrane"/>
    <property type="evidence" value="ECO:0007669"/>
    <property type="project" value="UniProtKB-SubCell"/>
</dbReference>
<dbReference type="PANTHER" id="PTHR42865:SF7">
    <property type="entry name" value="PROTON_GLUTAMATE-ASPARTATE SYMPORTER"/>
    <property type="match status" value="1"/>
</dbReference>
<keyword evidence="5 7" id="KW-1133">Transmembrane helix</keyword>
<evidence type="ECO:0000313" key="8">
    <source>
        <dbReference type="EMBL" id="MQT18593.1"/>
    </source>
</evidence>
<proteinExistence type="predicted"/>
<feature type="transmembrane region" description="Helical" evidence="7">
    <location>
        <begin position="334"/>
        <end position="357"/>
    </location>
</feature>
<reference evidence="8 9" key="1">
    <citation type="submission" date="2019-09" db="EMBL/GenBank/DDBJ databases">
        <title>Polymorphobacter sp. isolated from a lake in China.</title>
        <authorList>
            <person name="Liu Z."/>
        </authorList>
    </citation>
    <scope>NUCLEOTIDE SEQUENCE [LARGE SCALE GENOMIC DNA]</scope>
    <source>
        <strain evidence="8 9">D40P</strain>
    </source>
</reference>
<keyword evidence="2" id="KW-0813">Transport</keyword>
<dbReference type="EMBL" id="WIOL01000008">
    <property type="protein sequence ID" value="MQT18593.1"/>
    <property type="molecule type" value="Genomic_DNA"/>
</dbReference>
<dbReference type="Pfam" id="PF00375">
    <property type="entry name" value="SDF"/>
    <property type="match status" value="1"/>
</dbReference>
<evidence type="ECO:0000256" key="7">
    <source>
        <dbReference type="SAM" id="Phobius"/>
    </source>
</evidence>
<keyword evidence="3" id="KW-1003">Cell membrane</keyword>